<dbReference type="PANTHER" id="PTHR44591">
    <property type="entry name" value="STRESS RESPONSE REGULATOR PROTEIN 1"/>
    <property type="match status" value="1"/>
</dbReference>
<dbReference type="InterPro" id="IPR001789">
    <property type="entry name" value="Sig_transdc_resp-reg_receiver"/>
</dbReference>
<comment type="caution">
    <text evidence="3">The sequence shown here is derived from an EMBL/GenBank/DDBJ whole genome shotgun (WGS) entry which is preliminary data.</text>
</comment>
<dbReference type="EMBL" id="LNQE01001153">
    <property type="protein sequence ID" value="KUG20701.1"/>
    <property type="molecule type" value="Genomic_DNA"/>
</dbReference>
<dbReference type="PROSITE" id="PS50110">
    <property type="entry name" value="RESPONSE_REGULATORY"/>
    <property type="match status" value="1"/>
</dbReference>
<feature type="domain" description="Response regulatory" evidence="2">
    <location>
        <begin position="12"/>
        <end position="128"/>
    </location>
</feature>
<keyword evidence="3" id="KW-0238">DNA-binding</keyword>
<evidence type="ECO:0000313" key="3">
    <source>
        <dbReference type="EMBL" id="KUG20701.1"/>
    </source>
</evidence>
<dbReference type="InterPro" id="IPR011006">
    <property type="entry name" value="CheY-like_superfamily"/>
</dbReference>
<dbReference type="Gene3D" id="3.40.50.2300">
    <property type="match status" value="1"/>
</dbReference>
<sequence>MHQEAGSMAEPGVMVVDDDRYILLVAKELFEPEGIEVVTAGSGRECLKELEKGFQGVILVDIMMPDMDGWDTVREIVDRGYSAGNIILMLTAIDVPGPKGDDLKEYVIDYITKPFDPEEFVAVVKDYLRYFS</sequence>
<dbReference type="SMART" id="SM00448">
    <property type="entry name" value="REC"/>
    <property type="match status" value="1"/>
</dbReference>
<dbReference type="AlphaFoldDB" id="A0A0W8FIH8"/>
<organism evidence="3">
    <name type="scientific">hydrocarbon metagenome</name>
    <dbReference type="NCBI Taxonomy" id="938273"/>
    <lineage>
        <taxon>unclassified sequences</taxon>
        <taxon>metagenomes</taxon>
        <taxon>ecological metagenomes</taxon>
    </lineage>
</organism>
<dbReference type="PANTHER" id="PTHR44591:SF3">
    <property type="entry name" value="RESPONSE REGULATORY DOMAIN-CONTAINING PROTEIN"/>
    <property type="match status" value="1"/>
</dbReference>
<protein>
    <submittedName>
        <fullName evidence="3">Response regulators consisting of a chey-like receiver domain and a winged-helix dna-binding domain</fullName>
    </submittedName>
</protein>
<evidence type="ECO:0000259" key="2">
    <source>
        <dbReference type="PROSITE" id="PS50110"/>
    </source>
</evidence>
<proteinExistence type="predicted"/>
<dbReference type="SUPFAM" id="SSF52172">
    <property type="entry name" value="CheY-like"/>
    <property type="match status" value="1"/>
</dbReference>
<dbReference type="GO" id="GO:0000160">
    <property type="term" value="P:phosphorelay signal transduction system"/>
    <property type="evidence" value="ECO:0007669"/>
    <property type="project" value="InterPro"/>
</dbReference>
<dbReference type="GO" id="GO:0003677">
    <property type="term" value="F:DNA binding"/>
    <property type="evidence" value="ECO:0007669"/>
    <property type="project" value="UniProtKB-KW"/>
</dbReference>
<accession>A0A0W8FIH8</accession>
<name>A0A0W8FIH8_9ZZZZ</name>
<evidence type="ECO:0000256" key="1">
    <source>
        <dbReference type="ARBA" id="ARBA00022553"/>
    </source>
</evidence>
<keyword evidence="1" id="KW-0597">Phosphoprotein</keyword>
<dbReference type="InterPro" id="IPR050595">
    <property type="entry name" value="Bact_response_regulator"/>
</dbReference>
<gene>
    <name evidence="3" type="ORF">ASZ90_009554</name>
</gene>
<dbReference type="CDD" id="cd00156">
    <property type="entry name" value="REC"/>
    <property type="match status" value="1"/>
</dbReference>
<reference evidence="3" key="1">
    <citation type="journal article" date="2015" name="Proc. Natl. Acad. Sci. U.S.A.">
        <title>Networks of energetic and metabolic interactions define dynamics in microbial communities.</title>
        <authorList>
            <person name="Embree M."/>
            <person name="Liu J.K."/>
            <person name="Al-Bassam M.M."/>
            <person name="Zengler K."/>
        </authorList>
    </citation>
    <scope>NUCLEOTIDE SEQUENCE</scope>
</reference>
<dbReference type="Pfam" id="PF00072">
    <property type="entry name" value="Response_reg"/>
    <property type="match status" value="1"/>
</dbReference>